<protein>
    <submittedName>
        <fullName evidence="1">Unnamed protein product</fullName>
    </submittedName>
</protein>
<evidence type="ECO:0000313" key="1">
    <source>
        <dbReference type="EMBL" id="GME97882.1"/>
    </source>
</evidence>
<gene>
    <name evidence="1" type="ORF">Amon02_001035200</name>
</gene>
<keyword evidence="2" id="KW-1185">Reference proteome</keyword>
<accession>A0ACB5TY79</accession>
<dbReference type="Proteomes" id="UP001165064">
    <property type="component" value="Unassembled WGS sequence"/>
</dbReference>
<reference evidence="1" key="1">
    <citation type="submission" date="2023-04" db="EMBL/GenBank/DDBJ databases">
        <title>Ambrosiozyma monospora NBRC 10751.</title>
        <authorList>
            <person name="Ichikawa N."/>
            <person name="Sato H."/>
            <person name="Tonouchi N."/>
        </authorList>
    </citation>
    <scope>NUCLEOTIDE SEQUENCE</scope>
    <source>
        <strain evidence="1">NBRC 10751</strain>
    </source>
</reference>
<evidence type="ECO:0000313" key="2">
    <source>
        <dbReference type="Proteomes" id="UP001165064"/>
    </source>
</evidence>
<dbReference type="EMBL" id="BSXS01010280">
    <property type="protein sequence ID" value="GME97882.1"/>
    <property type="molecule type" value="Genomic_DNA"/>
</dbReference>
<proteinExistence type="predicted"/>
<comment type="caution">
    <text evidence="1">The sequence shown here is derived from an EMBL/GenBank/DDBJ whole genome shotgun (WGS) entry which is preliminary data.</text>
</comment>
<sequence length="271" mass="30244">MFINRITTTGVICRPLSLNRTPLLRLKRFNSPTTTTSTTSTKSTDSTKDTASTTTNDATSATTTTSPFGKYPIYLISIPITTEKTYVHCKYTSKALPDGQESYETKAVNWASKQWAKMENSEVKVNKKIVEWINKLLVTIPWTESCLRSIPSQDKITRLLKDSKSTNSTTTTAATSKNPDGETIVPLETIKSSKLGSKDLQSIPIFYPSQLTTPQTILKQISNQFLPLQAYHKKWLITDLIGVPVTLPFAALPVVPNVPCFYLFQYEPFGF</sequence>
<organism evidence="1 2">
    <name type="scientific">Ambrosiozyma monospora</name>
    <name type="common">Yeast</name>
    <name type="synonym">Endomycopsis monosporus</name>
    <dbReference type="NCBI Taxonomy" id="43982"/>
    <lineage>
        <taxon>Eukaryota</taxon>
        <taxon>Fungi</taxon>
        <taxon>Dikarya</taxon>
        <taxon>Ascomycota</taxon>
        <taxon>Saccharomycotina</taxon>
        <taxon>Pichiomycetes</taxon>
        <taxon>Pichiales</taxon>
        <taxon>Pichiaceae</taxon>
        <taxon>Ambrosiozyma</taxon>
    </lineage>
</organism>
<name>A0ACB5TY79_AMBMO</name>